<dbReference type="PROSITE" id="PS50835">
    <property type="entry name" value="IG_LIKE"/>
    <property type="match status" value="1"/>
</dbReference>
<feature type="chain" id="PRO_5009314354" evidence="1">
    <location>
        <begin position="21"/>
        <end position="418"/>
    </location>
</feature>
<feature type="signal peptide" evidence="1">
    <location>
        <begin position="1"/>
        <end position="20"/>
    </location>
</feature>
<protein>
    <submittedName>
        <fullName evidence="5">Fibronectin type-III domain-containing protein</fullName>
    </submittedName>
</protein>
<dbReference type="Gene3D" id="2.60.40.10">
    <property type="entry name" value="Immunoglobulins"/>
    <property type="match status" value="2"/>
</dbReference>
<dbReference type="InterPro" id="IPR007110">
    <property type="entry name" value="Ig-like_dom"/>
</dbReference>
<dbReference type="AlphaFoldDB" id="A0A1I8A9L7"/>
<evidence type="ECO:0000313" key="4">
    <source>
        <dbReference type="Proteomes" id="UP000095287"/>
    </source>
</evidence>
<keyword evidence="4" id="KW-1185">Reference proteome</keyword>
<dbReference type="CDD" id="cd00063">
    <property type="entry name" value="FN3"/>
    <property type="match status" value="1"/>
</dbReference>
<feature type="domain" description="Fibronectin type-III" evidence="3">
    <location>
        <begin position="296"/>
        <end position="418"/>
    </location>
</feature>
<dbReference type="InterPro" id="IPR003961">
    <property type="entry name" value="FN3_dom"/>
</dbReference>
<dbReference type="InterPro" id="IPR036179">
    <property type="entry name" value="Ig-like_dom_sf"/>
</dbReference>
<dbReference type="Proteomes" id="UP000095287">
    <property type="component" value="Unplaced"/>
</dbReference>
<evidence type="ECO:0000256" key="1">
    <source>
        <dbReference type="SAM" id="SignalP"/>
    </source>
</evidence>
<dbReference type="PROSITE" id="PS50853">
    <property type="entry name" value="FN3"/>
    <property type="match status" value="1"/>
</dbReference>
<dbReference type="InterPro" id="IPR036116">
    <property type="entry name" value="FN3_sf"/>
</dbReference>
<accession>A0A1I8A9L7</accession>
<reference evidence="5" key="1">
    <citation type="submission" date="2016-11" db="UniProtKB">
        <authorList>
            <consortium name="WormBaseParasite"/>
        </authorList>
    </citation>
    <scope>IDENTIFICATION</scope>
</reference>
<organism evidence="4 5">
    <name type="scientific">Steinernema glaseri</name>
    <dbReference type="NCBI Taxonomy" id="37863"/>
    <lineage>
        <taxon>Eukaryota</taxon>
        <taxon>Metazoa</taxon>
        <taxon>Ecdysozoa</taxon>
        <taxon>Nematoda</taxon>
        <taxon>Chromadorea</taxon>
        <taxon>Rhabditida</taxon>
        <taxon>Tylenchina</taxon>
        <taxon>Panagrolaimomorpha</taxon>
        <taxon>Strongyloidoidea</taxon>
        <taxon>Steinernematidae</taxon>
        <taxon>Steinernema</taxon>
    </lineage>
</organism>
<evidence type="ECO:0000259" key="3">
    <source>
        <dbReference type="PROSITE" id="PS50853"/>
    </source>
</evidence>
<dbReference type="SMART" id="SM00060">
    <property type="entry name" value="FN3"/>
    <property type="match status" value="1"/>
</dbReference>
<dbReference type="SUPFAM" id="SSF49265">
    <property type="entry name" value="Fibronectin type III"/>
    <property type="match status" value="1"/>
</dbReference>
<dbReference type="Pfam" id="PF01682">
    <property type="entry name" value="DB"/>
    <property type="match status" value="1"/>
</dbReference>
<dbReference type="WBParaSite" id="L893_g33949.t2">
    <property type="protein sequence ID" value="L893_g33949.t2"/>
    <property type="gene ID" value="L893_g33949"/>
</dbReference>
<keyword evidence="1" id="KW-0732">Signal</keyword>
<feature type="domain" description="Ig-like" evidence="2">
    <location>
        <begin position="16"/>
        <end position="172"/>
    </location>
</feature>
<dbReference type="InterPro" id="IPR002602">
    <property type="entry name" value="DB"/>
</dbReference>
<dbReference type="InterPro" id="IPR013783">
    <property type="entry name" value="Ig-like_fold"/>
</dbReference>
<evidence type="ECO:0000313" key="5">
    <source>
        <dbReference type="WBParaSite" id="L893_g33949.t2"/>
    </source>
</evidence>
<sequence length="418" mass="46550">MRTSVASAFLGTLLIPLVASLDLHLTTTDDGYMTVIQGFATQLECTVNTCVRHVSTVNWYKDDLLLFNGTEFVSSSGVDPSSVLLQHSIGPEKPLGTTECPLNLSPTLAECINAKCSSSADCDDGFHCVESEKKCCKCGAEEFTVLLKNLTFNDAGRYRCQLSNQMQQLEFQIEVLESDIHGGFHENITYDHSDCCEKKGISPLCKAMCRPQTMGQDLFDPTSCKTNDFKHFLQCGTAGGKRNYVDCCRNQQVPSFCFDFCSADFKMLKKSHRLCLYYLPEIFECFNRASLPYPDPPKDVQVTVPETKGNLRVCWKAPSVALTPKQLEILFYTINLKKMNNAPSDTMSDGRPLRSSARVKRKLTTVDSDEGFQKINTTQTCHTLQNLGNGKTYTIYVTSTNQFGMSVPSVRRTATTNI</sequence>
<evidence type="ECO:0000259" key="2">
    <source>
        <dbReference type="PROSITE" id="PS50835"/>
    </source>
</evidence>
<name>A0A1I8A9L7_9BILA</name>
<dbReference type="SUPFAM" id="SSF48726">
    <property type="entry name" value="Immunoglobulin"/>
    <property type="match status" value="1"/>
</dbReference>
<dbReference type="Pfam" id="PF00041">
    <property type="entry name" value="fn3"/>
    <property type="match status" value="1"/>
</dbReference>
<proteinExistence type="predicted"/>